<sequence>MLFRRAGLVLATLSMTGLTACAMTSQAQETPASSVSAPPAQAGTAPSVSAKDAQTLDNNKKFAQCMRGEGFNMPDPVVESDGEIGFGGQMNWQDPKFRTAKKACEAKGITLTPPGGGGAWKGRQGGGG</sequence>
<name>A0A941ANE5_9ACTN</name>
<organism evidence="3 4">
    <name type="scientific">Microbispora oryzae</name>
    <dbReference type="NCBI Taxonomy" id="2806554"/>
    <lineage>
        <taxon>Bacteria</taxon>
        <taxon>Bacillati</taxon>
        <taxon>Actinomycetota</taxon>
        <taxon>Actinomycetes</taxon>
        <taxon>Streptosporangiales</taxon>
        <taxon>Streptosporangiaceae</taxon>
        <taxon>Microbispora</taxon>
    </lineage>
</organism>
<feature type="chain" id="PRO_5037969032" description="Lipoprotein" evidence="2">
    <location>
        <begin position="23"/>
        <end position="128"/>
    </location>
</feature>
<dbReference type="RefSeq" id="WP_210159529.1">
    <property type="nucleotide sequence ID" value="NZ_JAFCNB010000029.1"/>
</dbReference>
<accession>A0A941ANE5</accession>
<reference evidence="3" key="1">
    <citation type="submission" date="2021-02" db="EMBL/GenBank/DDBJ databases">
        <title>Draft genome sequence of Microbispora sp. RL4-1S isolated from rice leaves in Thailand.</title>
        <authorList>
            <person name="Muangham S."/>
            <person name="Duangmal K."/>
        </authorList>
    </citation>
    <scope>NUCLEOTIDE SEQUENCE</scope>
    <source>
        <strain evidence="3">RL4-1S</strain>
    </source>
</reference>
<evidence type="ECO:0000256" key="2">
    <source>
        <dbReference type="SAM" id="SignalP"/>
    </source>
</evidence>
<evidence type="ECO:0000313" key="3">
    <source>
        <dbReference type="EMBL" id="MBP2708268.1"/>
    </source>
</evidence>
<comment type="caution">
    <text evidence="3">The sequence shown here is derived from an EMBL/GenBank/DDBJ whole genome shotgun (WGS) entry which is preliminary data.</text>
</comment>
<feature type="region of interest" description="Disordered" evidence="1">
    <location>
        <begin position="26"/>
        <end position="56"/>
    </location>
</feature>
<feature type="compositionally biased region" description="Gly residues" evidence="1">
    <location>
        <begin position="114"/>
        <end position="128"/>
    </location>
</feature>
<dbReference type="PROSITE" id="PS51257">
    <property type="entry name" value="PROKAR_LIPOPROTEIN"/>
    <property type="match status" value="1"/>
</dbReference>
<evidence type="ECO:0000313" key="4">
    <source>
        <dbReference type="Proteomes" id="UP000674234"/>
    </source>
</evidence>
<keyword evidence="4" id="KW-1185">Reference proteome</keyword>
<feature type="compositionally biased region" description="Low complexity" evidence="1">
    <location>
        <begin position="31"/>
        <end position="40"/>
    </location>
</feature>
<dbReference type="EMBL" id="JAFCNB010000029">
    <property type="protein sequence ID" value="MBP2708268.1"/>
    <property type="molecule type" value="Genomic_DNA"/>
</dbReference>
<proteinExistence type="predicted"/>
<feature type="region of interest" description="Disordered" evidence="1">
    <location>
        <begin position="108"/>
        <end position="128"/>
    </location>
</feature>
<evidence type="ECO:0008006" key="5">
    <source>
        <dbReference type="Google" id="ProtNLM"/>
    </source>
</evidence>
<evidence type="ECO:0000256" key="1">
    <source>
        <dbReference type="SAM" id="MobiDB-lite"/>
    </source>
</evidence>
<dbReference type="Proteomes" id="UP000674234">
    <property type="component" value="Unassembled WGS sequence"/>
</dbReference>
<gene>
    <name evidence="3" type="ORF">JOL79_31265</name>
</gene>
<protein>
    <recommendedName>
        <fullName evidence="5">Lipoprotein</fullName>
    </recommendedName>
</protein>
<keyword evidence="2" id="KW-0732">Signal</keyword>
<feature type="signal peptide" evidence="2">
    <location>
        <begin position="1"/>
        <end position="22"/>
    </location>
</feature>
<dbReference type="AlphaFoldDB" id="A0A941ANE5"/>